<name>A0A1C6WN39_PLACU</name>
<accession>A0A1C6WN39</accession>
<feature type="signal peptide" evidence="1">
    <location>
        <begin position="1"/>
        <end position="25"/>
    </location>
</feature>
<proteinExistence type="predicted"/>
<dbReference type="SUPFAM" id="SSF55961">
    <property type="entry name" value="Bet v1-like"/>
    <property type="match status" value="1"/>
</dbReference>
<keyword evidence="1" id="KW-0732">Signal</keyword>
<evidence type="ECO:0000256" key="1">
    <source>
        <dbReference type="SAM" id="SignalP"/>
    </source>
</evidence>
<dbReference type="EMBL" id="FMIL01000327">
    <property type="protein sequence ID" value="SCL90215.1"/>
    <property type="molecule type" value="Genomic_DNA"/>
</dbReference>
<dbReference type="AlphaFoldDB" id="A0A1C6WN39"/>
<feature type="chain" id="PRO_5008749896" evidence="1">
    <location>
        <begin position="26"/>
        <end position="267"/>
    </location>
</feature>
<gene>
    <name evidence="2" type="ORF">PCHAJ_000524500</name>
</gene>
<sequence length="267" mass="31270">MNKFYIQIVFFLLSITLYADNKTLATEPVPEENITPESNNFYPTSEEIYEKNQHLLCTNPDEIAEANRLTNDAIKHLKYHATNKDGYKFIWEDPFRDIFCFKKKHNGRINFERLKYIIRDSDQYNEEINKLWDPDSPNLLDSESVKRKIVRVYSPNLVMIQQRYEDPMSGHPKYFYALAKKTQISKDKTIIAMTSANIIDHHPSTKKYKNKIIESANLFTTEIDSEDDIRNGKIKKAFVNVAGYLIQKKDSYVDVIYVESIDGNTPF</sequence>
<dbReference type="NCBIfam" id="TIGR01599">
    <property type="entry name" value="PYST-A"/>
    <property type="match status" value="1"/>
</dbReference>
<reference evidence="2" key="1">
    <citation type="submission" date="2016-08" db="EMBL/GenBank/DDBJ databases">
        <authorList>
            <consortium name="Pathogen Informatics"/>
        </authorList>
    </citation>
    <scope>NUCLEOTIDE SEQUENCE</scope>
    <source>
        <strain evidence="2">AJ</strain>
    </source>
</reference>
<organism evidence="2">
    <name type="scientific">Plasmodium chabaudi chabaudi</name>
    <dbReference type="NCBI Taxonomy" id="31271"/>
    <lineage>
        <taxon>Eukaryota</taxon>
        <taxon>Sar</taxon>
        <taxon>Alveolata</taxon>
        <taxon>Apicomplexa</taxon>
        <taxon>Aconoidasida</taxon>
        <taxon>Haemosporida</taxon>
        <taxon>Plasmodiidae</taxon>
        <taxon>Plasmodium</taxon>
        <taxon>Plasmodium (Vinckeia)</taxon>
    </lineage>
</organism>
<dbReference type="Proteomes" id="UP000507163">
    <property type="component" value="Unassembled WGS sequence"/>
</dbReference>
<evidence type="ECO:0000313" key="2">
    <source>
        <dbReference type="EMBL" id="SCL90215.1"/>
    </source>
</evidence>
<dbReference type="InterPro" id="IPR006486">
    <property type="entry name" value="PYST_A"/>
</dbReference>
<protein>
    <submittedName>
        <fullName evidence="2">Fam-a protein</fullName>
    </submittedName>
</protein>